<comment type="subcellular location">
    <subcellularLocation>
        <location evidence="1">Membrane</location>
        <topology evidence="1">Multi-pass membrane protein</topology>
    </subcellularLocation>
</comment>
<feature type="transmembrane region" description="Helical" evidence="5">
    <location>
        <begin position="6"/>
        <end position="27"/>
    </location>
</feature>
<feature type="transmembrane region" description="Helical" evidence="5">
    <location>
        <begin position="62"/>
        <end position="81"/>
    </location>
</feature>
<name>A0ABX2W5B8_9ENTR</name>
<keyword evidence="2 5" id="KW-0812">Transmembrane</keyword>
<dbReference type="Proteomes" id="UP000078407">
    <property type="component" value="Unassembled WGS sequence"/>
</dbReference>
<dbReference type="InterPro" id="IPR047662">
    <property type="entry name" value="SemiSWEET"/>
</dbReference>
<evidence type="ECO:0000313" key="6">
    <source>
        <dbReference type="EMBL" id="OAT25985.1"/>
    </source>
</evidence>
<dbReference type="InterPro" id="IPR006603">
    <property type="entry name" value="PQ-loop_rpt"/>
</dbReference>
<dbReference type="NCBIfam" id="NF037968">
    <property type="entry name" value="SemiSWEET_2"/>
    <property type="match status" value="1"/>
</dbReference>
<dbReference type="RefSeq" id="WP_064546755.1">
    <property type="nucleotide sequence ID" value="NZ_LXEQ01000048.1"/>
</dbReference>
<dbReference type="Pfam" id="PF04193">
    <property type="entry name" value="PQ-loop"/>
    <property type="match status" value="1"/>
</dbReference>
<keyword evidence="3 5" id="KW-1133">Transmembrane helix</keyword>
<comment type="caution">
    <text evidence="6">The sequence shown here is derived from an EMBL/GenBank/DDBJ whole genome shotgun (WGS) entry which is preliminary data.</text>
</comment>
<evidence type="ECO:0000256" key="1">
    <source>
        <dbReference type="ARBA" id="ARBA00004141"/>
    </source>
</evidence>
<evidence type="ECO:0000256" key="4">
    <source>
        <dbReference type="ARBA" id="ARBA00023136"/>
    </source>
</evidence>
<evidence type="ECO:0000256" key="5">
    <source>
        <dbReference type="SAM" id="Phobius"/>
    </source>
</evidence>
<organism evidence="6 7">
    <name type="scientific">Buttiauxella ferragutiae ATCC 51602</name>
    <dbReference type="NCBI Taxonomy" id="1354252"/>
    <lineage>
        <taxon>Bacteria</taxon>
        <taxon>Pseudomonadati</taxon>
        <taxon>Pseudomonadota</taxon>
        <taxon>Gammaproteobacteria</taxon>
        <taxon>Enterobacterales</taxon>
        <taxon>Enterobacteriaceae</taxon>
        <taxon>Buttiauxella</taxon>
    </lineage>
</organism>
<evidence type="ECO:0008006" key="8">
    <source>
        <dbReference type="Google" id="ProtNLM"/>
    </source>
</evidence>
<gene>
    <name evidence="6" type="ORF">M976_03277</name>
</gene>
<keyword evidence="4 5" id="KW-0472">Membrane</keyword>
<protein>
    <recommendedName>
        <fullName evidence="8">MtN3 and saliva related transmembrane protein</fullName>
    </recommendedName>
</protein>
<reference evidence="6 7" key="1">
    <citation type="submission" date="2016-04" db="EMBL/GenBank/DDBJ databases">
        <title>ATOL: Assembling a taxonomically balanced genome-scale reconstruction of the evolutionary history of the Enterobacteriaceae.</title>
        <authorList>
            <person name="Plunkett G.III."/>
            <person name="Neeno-Eckwall E.C."/>
            <person name="Glasner J.D."/>
            <person name="Perna N.T."/>
        </authorList>
    </citation>
    <scope>NUCLEOTIDE SEQUENCE [LARGE SCALE GENOMIC DNA]</scope>
    <source>
        <strain evidence="6 7">ATCC 51602</strain>
    </source>
</reference>
<keyword evidence="7" id="KW-1185">Reference proteome</keyword>
<sequence>MNTIDMVGFIGGACTTVSFIPQVVLVLKSKSTKDISLTMYSIFVFGISLWLMYGIMSNALPVIIPNFITFILAGSILVMKIRNDIVTGKKALNS</sequence>
<feature type="transmembrane region" description="Helical" evidence="5">
    <location>
        <begin position="39"/>
        <end position="56"/>
    </location>
</feature>
<evidence type="ECO:0000256" key="3">
    <source>
        <dbReference type="ARBA" id="ARBA00022989"/>
    </source>
</evidence>
<dbReference type="Gene3D" id="1.20.1280.290">
    <property type="match status" value="1"/>
</dbReference>
<dbReference type="EMBL" id="LXEQ01000048">
    <property type="protein sequence ID" value="OAT25985.1"/>
    <property type="molecule type" value="Genomic_DNA"/>
</dbReference>
<evidence type="ECO:0000256" key="2">
    <source>
        <dbReference type="ARBA" id="ARBA00022692"/>
    </source>
</evidence>
<proteinExistence type="predicted"/>
<evidence type="ECO:0000313" key="7">
    <source>
        <dbReference type="Proteomes" id="UP000078407"/>
    </source>
</evidence>
<accession>A0ABX2W5B8</accession>